<evidence type="ECO:0000313" key="1">
    <source>
        <dbReference type="EMBL" id="KAF2460636.1"/>
    </source>
</evidence>
<dbReference type="AlphaFoldDB" id="A0A6A6P9R6"/>
<reference evidence="1" key="1">
    <citation type="journal article" date="2020" name="Stud. Mycol.">
        <title>101 Dothideomycetes genomes: a test case for predicting lifestyles and emergence of pathogens.</title>
        <authorList>
            <person name="Haridas S."/>
            <person name="Albert R."/>
            <person name="Binder M."/>
            <person name="Bloem J."/>
            <person name="Labutti K."/>
            <person name="Salamov A."/>
            <person name="Andreopoulos B."/>
            <person name="Baker S."/>
            <person name="Barry K."/>
            <person name="Bills G."/>
            <person name="Bluhm B."/>
            <person name="Cannon C."/>
            <person name="Castanera R."/>
            <person name="Culley D."/>
            <person name="Daum C."/>
            <person name="Ezra D."/>
            <person name="Gonzalez J."/>
            <person name="Henrissat B."/>
            <person name="Kuo A."/>
            <person name="Liang C."/>
            <person name="Lipzen A."/>
            <person name="Lutzoni F."/>
            <person name="Magnuson J."/>
            <person name="Mondo S."/>
            <person name="Nolan M."/>
            <person name="Ohm R."/>
            <person name="Pangilinan J."/>
            <person name="Park H.-J."/>
            <person name="Ramirez L."/>
            <person name="Alfaro M."/>
            <person name="Sun H."/>
            <person name="Tritt A."/>
            <person name="Yoshinaga Y."/>
            <person name="Zwiers L.-H."/>
            <person name="Turgeon B."/>
            <person name="Goodwin S."/>
            <person name="Spatafora J."/>
            <person name="Crous P."/>
            <person name="Grigoriev I."/>
        </authorList>
    </citation>
    <scope>NUCLEOTIDE SEQUENCE</scope>
    <source>
        <strain evidence="1">ATCC 16933</strain>
    </source>
</reference>
<name>A0A6A6P9R6_9PEZI</name>
<evidence type="ECO:0000313" key="2">
    <source>
        <dbReference type="Proteomes" id="UP000799766"/>
    </source>
</evidence>
<keyword evidence="1" id="KW-0378">Hydrolase</keyword>
<dbReference type="GO" id="GO:0016787">
    <property type="term" value="F:hydrolase activity"/>
    <property type="evidence" value="ECO:0007669"/>
    <property type="project" value="UniProtKB-KW"/>
</dbReference>
<dbReference type="PANTHER" id="PTHR10285">
    <property type="entry name" value="URIDINE KINASE"/>
    <property type="match status" value="1"/>
</dbReference>
<dbReference type="Proteomes" id="UP000799766">
    <property type="component" value="Unassembled WGS sequence"/>
</dbReference>
<organism evidence="1 2">
    <name type="scientific">Lineolata rhizophorae</name>
    <dbReference type="NCBI Taxonomy" id="578093"/>
    <lineage>
        <taxon>Eukaryota</taxon>
        <taxon>Fungi</taxon>
        <taxon>Dikarya</taxon>
        <taxon>Ascomycota</taxon>
        <taxon>Pezizomycotina</taxon>
        <taxon>Dothideomycetes</taxon>
        <taxon>Dothideomycetes incertae sedis</taxon>
        <taxon>Lineolatales</taxon>
        <taxon>Lineolataceae</taxon>
        <taxon>Lineolata</taxon>
    </lineage>
</organism>
<dbReference type="SUPFAM" id="SSF52540">
    <property type="entry name" value="P-loop containing nucleoside triphosphate hydrolases"/>
    <property type="match status" value="1"/>
</dbReference>
<dbReference type="CDD" id="cd02024">
    <property type="entry name" value="NRK1"/>
    <property type="match status" value="1"/>
</dbReference>
<dbReference type="Gene3D" id="3.40.50.300">
    <property type="entry name" value="P-loop containing nucleotide triphosphate hydrolases"/>
    <property type="match status" value="1"/>
</dbReference>
<dbReference type="PRINTS" id="PR00988">
    <property type="entry name" value="URIDINKINASE"/>
</dbReference>
<dbReference type="EMBL" id="MU001673">
    <property type="protein sequence ID" value="KAF2460636.1"/>
    <property type="molecule type" value="Genomic_DNA"/>
</dbReference>
<sequence>MPTTLLVGVSGPSSSGKTTLARLLRDVFPNAFILHEDDFYKTDAEIPLKQPDGIQDWDCLDALDLPGLRAALAHIKARGAPPPDLVSKEDQNAVGDAGRDVPAEAVSAWRARAAALLDPAHGPAVVDRVAIVDGFLLYAEAMRDVRALFDVRLFLRASYGAAKARRETRNGYVTLEGFWEDPPGYVDKVVWPNYVRDHAFLFEGGDVHARLDEGKCRELGIDGMPDDAQESMARCLEWACGVLHERLKEGVKSEEKGES</sequence>
<dbReference type="OrthoDB" id="10041966at2759"/>
<gene>
    <name evidence="1" type="ORF">BDY21DRAFT_361554</name>
</gene>
<keyword evidence="2" id="KW-1185">Reference proteome</keyword>
<accession>A0A6A6P9R6</accession>
<dbReference type="InterPro" id="IPR027417">
    <property type="entry name" value="P-loop_NTPase"/>
</dbReference>
<protein>
    <submittedName>
        <fullName evidence="1">P-loop containing nucleoside triphosphate hydrolase protein</fullName>
    </submittedName>
</protein>
<proteinExistence type="predicted"/>